<comment type="subcellular location">
    <subcellularLocation>
        <location evidence="2">Cell membrane</location>
        <topology evidence="2">Lipid-anchor</topology>
    </subcellularLocation>
</comment>
<dbReference type="RefSeq" id="WP_115566192.1">
    <property type="nucleotide sequence ID" value="NZ_QRGR01000014.1"/>
</dbReference>
<dbReference type="NCBIfam" id="TIGR01845">
    <property type="entry name" value="outer_NodT"/>
    <property type="match status" value="1"/>
</dbReference>
<evidence type="ECO:0000313" key="5">
    <source>
        <dbReference type="Proteomes" id="UP000256708"/>
    </source>
</evidence>
<dbReference type="OrthoDB" id="9770517at2"/>
<dbReference type="InterPro" id="IPR010131">
    <property type="entry name" value="MdtP/NodT-like"/>
</dbReference>
<keyword evidence="2" id="KW-0812">Transmembrane</keyword>
<feature type="coiled-coil region" evidence="3">
    <location>
        <begin position="191"/>
        <end position="218"/>
    </location>
</feature>
<keyword evidence="3" id="KW-0175">Coiled coil</keyword>
<dbReference type="EMBL" id="QRGR01000014">
    <property type="protein sequence ID" value="RDV14513.1"/>
    <property type="molecule type" value="Genomic_DNA"/>
</dbReference>
<keyword evidence="2" id="KW-0449">Lipoprotein</keyword>
<dbReference type="Proteomes" id="UP000256708">
    <property type="component" value="Unassembled WGS sequence"/>
</dbReference>
<keyword evidence="2" id="KW-1134">Transmembrane beta strand</keyword>
<proteinExistence type="inferred from homology"/>
<keyword evidence="5" id="KW-1185">Reference proteome</keyword>
<comment type="caution">
    <text evidence="4">The sequence shown here is derived from an EMBL/GenBank/DDBJ whole genome shotgun (WGS) entry which is preliminary data.</text>
</comment>
<dbReference type="SUPFAM" id="SSF56954">
    <property type="entry name" value="Outer membrane efflux proteins (OEP)"/>
    <property type="match status" value="1"/>
</dbReference>
<dbReference type="AlphaFoldDB" id="A0A3D8LAX6"/>
<keyword evidence="2" id="KW-0472">Membrane</keyword>
<evidence type="ECO:0000256" key="2">
    <source>
        <dbReference type="RuleBase" id="RU362097"/>
    </source>
</evidence>
<evidence type="ECO:0000256" key="1">
    <source>
        <dbReference type="ARBA" id="ARBA00007613"/>
    </source>
</evidence>
<accession>A0A3D8LAX6</accession>
<dbReference type="PROSITE" id="PS51257">
    <property type="entry name" value="PROKAR_LIPOPROTEIN"/>
    <property type="match status" value="1"/>
</dbReference>
<keyword evidence="2" id="KW-0564">Palmitate</keyword>
<dbReference type="Gene3D" id="1.20.1600.10">
    <property type="entry name" value="Outer membrane efflux proteins (OEP)"/>
    <property type="match status" value="1"/>
</dbReference>
<dbReference type="Pfam" id="PF02321">
    <property type="entry name" value="OEP"/>
    <property type="match status" value="2"/>
</dbReference>
<comment type="similarity">
    <text evidence="1 2">Belongs to the outer membrane factor (OMF) (TC 1.B.17) family.</text>
</comment>
<dbReference type="PANTHER" id="PTHR30203:SF30">
    <property type="entry name" value="OUTER MEMBRANE PROTEIN-RELATED"/>
    <property type="match status" value="1"/>
</dbReference>
<reference evidence="5" key="1">
    <citation type="submission" date="2018-08" db="EMBL/GenBank/DDBJ databases">
        <authorList>
            <person name="Liu Z.-W."/>
            <person name="Du Z.-J."/>
        </authorList>
    </citation>
    <scope>NUCLEOTIDE SEQUENCE [LARGE SCALE GENOMIC DNA]</scope>
    <source>
        <strain evidence="5">H4X</strain>
    </source>
</reference>
<dbReference type="PANTHER" id="PTHR30203">
    <property type="entry name" value="OUTER MEMBRANE CATION EFFLUX PROTEIN"/>
    <property type="match status" value="1"/>
</dbReference>
<sequence length="475" mass="53195">MSFDKPLSKYICFFFLLSLLTGCKVFEPPEAPQLPATTKMPASFSNSTDSTSLGDVPWKTFFNDKHLVGLIDTALRNNPDQLAAIQRIEMARANYNIASGAMLPSLDARFRARSGNIYNNLLSGTIYGDRNTVTQTQNHFLGLQSTWEIDLWGRLKNRKKAAYARFIASEKGQHLLTTTLVAEVARLYYELLGLDNELEAIEKNIELQETALEIIKIQKIGGRATELAVQQFHAQLLRTQSLGFEKRQRIIELENQLNLLLGRYPQPIARGESILLQHLPVIVDAGIPSDLLLRRPDIQQAELELIAAKADLEAARAAFLPTFTITPYAGVHTRHLPSIFNTPESLVMGLLGGITAPIFQNRVIRSEFNRNVAMNKEAFYSYQESILTGYQEVVTNLQKVENYKKAYALREQEAEVLTNAVSTSNELFMAGYATYLEVVTAQGSVLEAELSKANTRKEIFLAVIDLYRSLGGGWE</sequence>
<protein>
    <submittedName>
        <fullName evidence="4">TolC family protein</fullName>
    </submittedName>
</protein>
<name>A0A3D8LAX6_9BACT</name>
<dbReference type="GO" id="GO:0005886">
    <property type="term" value="C:plasma membrane"/>
    <property type="evidence" value="ECO:0007669"/>
    <property type="project" value="UniProtKB-SubCell"/>
</dbReference>
<evidence type="ECO:0000256" key="3">
    <source>
        <dbReference type="SAM" id="Coils"/>
    </source>
</evidence>
<dbReference type="InterPro" id="IPR003423">
    <property type="entry name" value="OMP_efflux"/>
</dbReference>
<gene>
    <name evidence="4" type="ORF">DXT99_14020</name>
</gene>
<dbReference type="GO" id="GO:0015562">
    <property type="term" value="F:efflux transmembrane transporter activity"/>
    <property type="evidence" value="ECO:0007669"/>
    <property type="project" value="InterPro"/>
</dbReference>
<dbReference type="Gene3D" id="2.20.200.10">
    <property type="entry name" value="Outer membrane efflux proteins (OEP)"/>
    <property type="match status" value="1"/>
</dbReference>
<organism evidence="4 5">
    <name type="scientific">Pontibacter diazotrophicus</name>
    <dbReference type="NCBI Taxonomy" id="1400979"/>
    <lineage>
        <taxon>Bacteria</taxon>
        <taxon>Pseudomonadati</taxon>
        <taxon>Bacteroidota</taxon>
        <taxon>Cytophagia</taxon>
        <taxon>Cytophagales</taxon>
        <taxon>Hymenobacteraceae</taxon>
        <taxon>Pontibacter</taxon>
    </lineage>
</organism>
<evidence type="ECO:0000313" key="4">
    <source>
        <dbReference type="EMBL" id="RDV14513.1"/>
    </source>
</evidence>